<evidence type="ECO:0000256" key="1">
    <source>
        <dbReference type="SAM" id="MobiDB-lite"/>
    </source>
</evidence>
<name>A0A397UEP0_9GLOM</name>
<sequence length="292" mass="33301">MLEKQKTESKAEIEKLKTEFESKMSQQSKKSRPPVLPKDHEQIHEFYADQGDPRWSNLSREEALQWLDKAFPPPIANEIGQITSQFGRMMLDNKKPVAKSNSTYRYFPPLIPFQSQYASPDSDDNEDEEGGYNEEENKWHAPSQSEKKNSASEFGGVNDATINALGWKADKPSDFAIKGNSKHIFESLGWYTDVPISVKDKDGKIVTATGNFACINNGEPEPMLYLGMTWIRKVQGILDPNKNQFRMKLHGKTYTIPTFSKATEVNEPEQQVSDMYDSENLKKNMTYLKSDL</sequence>
<dbReference type="Proteomes" id="UP000266673">
    <property type="component" value="Unassembled WGS sequence"/>
</dbReference>
<feature type="region of interest" description="Disordered" evidence="1">
    <location>
        <begin position="114"/>
        <end position="154"/>
    </location>
</feature>
<dbReference type="Gene3D" id="2.40.70.10">
    <property type="entry name" value="Acid Proteases"/>
    <property type="match status" value="1"/>
</dbReference>
<dbReference type="AlphaFoldDB" id="A0A397UEP0"/>
<evidence type="ECO:0000313" key="2">
    <source>
        <dbReference type="EMBL" id="RIB08654.1"/>
    </source>
</evidence>
<dbReference type="OrthoDB" id="2380315at2759"/>
<protein>
    <submittedName>
        <fullName evidence="2">Uncharacterized protein</fullName>
    </submittedName>
</protein>
<gene>
    <name evidence="2" type="ORF">C2G38_2251889</name>
</gene>
<feature type="compositionally biased region" description="Acidic residues" evidence="1">
    <location>
        <begin position="121"/>
        <end position="134"/>
    </location>
</feature>
<feature type="region of interest" description="Disordered" evidence="1">
    <location>
        <begin position="1"/>
        <end position="37"/>
    </location>
</feature>
<dbReference type="InterPro" id="IPR021109">
    <property type="entry name" value="Peptidase_aspartic_dom_sf"/>
</dbReference>
<accession>A0A397UEP0</accession>
<reference evidence="2 3" key="1">
    <citation type="submission" date="2018-06" db="EMBL/GenBank/DDBJ databases">
        <title>Comparative genomics reveals the genomic features of Rhizophagus irregularis, R. cerebriforme, R. diaphanum and Gigaspora rosea, and their symbiotic lifestyle signature.</title>
        <authorList>
            <person name="Morin E."/>
            <person name="San Clemente H."/>
            <person name="Chen E.C.H."/>
            <person name="De La Providencia I."/>
            <person name="Hainaut M."/>
            <person name="Kuo A."/>
            <person name="Kohler A."/>
            <person name="Murat C."/>
            <person name="Tang N."/>
            <person name="Roy S."/>
            <person name="Loubradou J."/>
            <person name="Henrissat B."/>
            <person name="Grigoriev I.V."/>
            <person name="Corradi N."/>
            <person name="Roux C."/>
            <person name="Martin F.M."/>
        </authorList>
    </citation>
    <scope>NUCLEOTIDE SEQUENCE [LARGE SCALE GENOMIC DNA]</scope>
    <source>
        <strain evidence="2 3">DAOM 194757</strain>
    </source>
</reference>
<feature type="compositionally biased region" description="Basic and acidic residues" evidence="1">
    <location>
        <begin position="135"/>
        <end position="150"/>
    </location>
</feature>
<proteinExistence type="predicted"/>
<organism evidence="2 3">
    <name type="scientific">Gigaspora rosea</name>
    <dbReference type="NCBI Taxonomy" id="44941"/>
    <lineage>
        <taxon>Eukaryota</taxon>
        <taxon>Fungi</taxon>
        <taxon>Fungi incertae sedis</taxon>
        <taxon>Mucoromycota</taxon>
        <taxon>Glomeromycotina</taxon>
        <taxon>Glomeromycetes</taxon>
        <taxon>Diversisporales</taxon>
        <taxon>Gigasporaceae</taxon>
        <taxon>Gigaspora</taxon>
    </lineage>
</organism>
<evidence type="ECO:0000313" key="3">
    <source>
        <dbReference type="Proteomes" id="UP000266673"/>
    </source>
</evidence>
<feature type="compositionally biased region" description="Basic and acidic residues" evidence="1">
    <location>
        <begin position="1"/>
        <end position="22"/>
    </location>
</feature>
<keyword evidence="3" id="KW-1185">Reference proteome</keyword>
<dbReference type="EMBL" id="QKWP01001481">
    <property type="protein sequence ID" value="RIB08654.1"/>
    <property type="molecule type" value="Genomic_DNA"/>
</dbReference>
<comment type="caution">
    <text evidence="2">The sequence shown here is derived from an EMBL/GenBank/DDBJ whole genome shotgun (WGS) entry which is preliminary data.</text>
</comment>